<name>A0A8F2E4Q3_9MOLU</name>
<evidence type="ECO:0000256" key="1">
    <source>
        <dbReference type="SAM" id="Phobius"/>
    </source>
</evidence>
<keyword evidence="1" id="KW-0472">Membrane</keyword>
<accession>A0A8F2E4Q3</accession>
<feature type="transmembrane region" description="Helical" evidence="1">
    <location>
        <begin position="6"/>
        <end position="26"/>
    </location>
</feature>
<keyword evidence="1" id="KW-1133">Transmembrane helix</keyword>
<dbReference type="EMBL" id="MT872814">
    <property type="protein sequence ID" value="QWT28849.1"/>
    <property type="molecule type" value="Genomic_DNA"/>
</dbReference>
<sequence>MIEQALLTSGSSALLILIFYLIKHLINKLKSDSTKNTNTNNITISPQTQNNELRTQRELVEVKKHLEALETRLNHLIKAFSIYVGNNGSDKETKELIKKLLDDFI</sequence>
<reference evidence="2" key="1">
    <citation type="journal article" date="2021" name="Infect. Genet. Evol.">
        <title>Novel prophage-like sequences in Mycoplasma anserisalpingitidis.</title>
        <authorList>
            <person name="Kovacs A.B."/>
            <person name="Wehmann E."/>
            <person name="Svab D."/>
            <person name="Beko K."/>
            <person name="Grozner D."/>
            <person name="Mitter A."/>
            <person name="Bali K."/>
            <person name="Morrow C.J."/>
            <person name="Banyai K."/>
            <person name="Gyuranecz M."/>
        </authorList>
    </citation>
    <scope>NUCLEOTIDE SEQUENCE</scope>
    <source>
        <strain evidence="2">MYCAV675</strain>
    </source>
</reference>
<evidence type="ECO:0000313" key="2">
    <source>
        <dbReference type="EMBL" id="QWT28849.1"/>
    </source>
</evidence>
<protein>
    <submittedName>
        <fullName evidence="2">Uncharacterized protein</fullName>
    </submittedName>
</protein>
<dbReference type="AlphaFoldDB" id="A0A8F2E4Q3"/>
<proteinExistence type="predicted"/>
<keyword evidence="1" id="KW-0812">Transmembrane</keyword>
<organism evidence="2">
    <name type="scientific">Mycoplasma anserisalpingitidis</name>
    <dbReference type="NCBI Taxonomy" id="519450"/>
    <lineage>
        <taxon>Bacteria</taxon>
        <taxon>Bacillati</taxon>
        <taxon>Mycoplasmatota</taxon>
        <taxon>Mollicutes</taxon>
        <taxon>Mycoplasmataceae</taxon>
        <taxon>Mycoplasma</taxon>
    </lineage>
</organism>